<evidence type="ECO:0000259" key="2">
    <source>
        <dbReference type="Pfam" id="PF14530"/>
    </source>
</evidence>
<dbReference type="RefSeq" id="WP_091719269.1">
    <property type="nucleotide sequence ID" value="NZ_CAUQLD010000009.1"/>
</dbReference>
<feature type="compositionally biased region" description="Low complexity" evidence="1">
    <location>
        <begin position="89"/>
        <end position="99"/>
    </location>
</feature>
<gene>
    <name evidence="3" type="ORF">SAMN04489743_1751</name>
</gene>
<dbReference type="Proteomes" id="UP000198751">
    <property type="component" value="Chromosome I"/>
</dbReference>
<dbReference type="InterPro" id="IPR009078">
    <property type="entry name" value="Ferritin-like_SF"/>
</dbReference>
<protein>
    <recommendedName>
        <fullName evidence="2">DUF4439 domain-containing protein</fullName>
    </recommendedName>
</protein>
<proteinExistence type="predicted"/>
<dbReference type="Gene3D" id="1.20.1260.10">
    <property type="match status" value="1"/>
</dbReference>
<feature type="compositionally biased region" description="Low complexity" evidence="1">
    <location>
        <begin position="106"/>
        <end position="124"/>
    </location>
</feature>
<keyword evidence="4" id="KW-1185">Reference proteome</keyword>
<sequence>MRYARYAVISLAALLVLSLGFAVIPGEQPAPAPPTFTDLARAAALEDALALRAAGLDLAATAAGDSAAGHPTQAVVTLLTLQARAFLPAGSPASPSDSPSAPPAPAATSDPTASASPAPAAAPSEVELAKALAASGSRRLKDAQEADGGMARLLAGAGTAQLLAARQLAEAAGEPGAVTGAATDQADATAGSGPLVGSAPTASPADCPFPAPDTTTAPLGSTPGGGPPAGGSLSAESAAGKTPWAGTAGAALAAVLQAQQKAAYGYQAAIPRLAAEDAGPASEFLRQHRAAAEESENRLRLACQLPRPQPAGYALDADFLSAPATGLGTLEAAALPVYADLVALTEGTDRAWALSLLESAVTRTAHWGADPGPVPGIVLDTAMLPALPAGG</sequence>
<dbReference type="Pfam" id="PF14530">
    <property type="entry name" value="DUF4439"/>
    <property type="match status" value="1"/>
</dbReference>
<evidence type="ECO:0000313" key="4">
    <source>
        <dbReference type="Proteomes" id="UP000198751"/>
    </source>
</evidence>
<dbReference type="AlphaFoldDB" id="A0A1H1XSE4"/>
<feature type="region of interest" description="Disordered" evidence="1">
    <location>
        <begin position="186"/>
        <end position="238"/>
    </location>
</feature>
<dbReference type="OrthoDB" id="4955429at2"/>
<feature type="domain" description="DUF4439" evidence="2">
    <location>
        <begin position="251"/>
        <end position="377"/>
    </location>
</feature>
<dbReference type="EMBL" id="LT629779">
    <property type="protein sequence ID" value="SDT12137.1"/>
    <property type="molecule type" value="Genomic_DNA"/>
</dbReference>
<feature type="region of interest" description="Disordered" evidence="1">
    <location>
        <begin position="89"/>
        <end position="124"/>
    </location>
</feature>
<dbReference type="InterPro" id="IPR029447">
    <property type="entry name" value="DUF4439"/>
</dbReference>
<reference evidence="4" key="1">
    <citation type="submission" date="2016-10" db="EMBL/GenBank/DDBJ databases">
        <authorList>
            <person name="Varghese N."/>
            <person name="Submissions S."/>
        </authorList>
    </citation>
    <scope>NUCLEOTIDE SEQUENCE [LARGE SCALE GENOMIC DNA]</scope>
    <source>
        <strain evidence="4">IMMIB L-1606</strain>
    </source>
</reference>
<organism evidence="3 4">
    <name type="scientific">Pseudarthrobacter equi</name>
    <dbReference type="NCBI Taxonomy" id="728066"/>
    <lineage>
        <taxon>Bacteria</taxon>
        <taxon>Bacillati</taxon>
        <taxon>Actinomycetota</taxon>
        <taxon>Actinomycetes</taxon>
        <taxon>Micrococcales</taxon>
        <taxon>Micrococcaceae</taxon>
        <taxon>Pseudarthrobacter</taxon>
    </lineage>
</organism>
<accession>A0A1H1XSE4</accession>
<evidence type="ECO:0000256" key="1">
    <source>
        <dbReference type="SAM" id="MobiDB-lite"/>
    </source>
</evidence>
<name>A0A1H1XSE4_9MICC</name>
<evidence type="ECO:0000313" key="3">
    <source>
        <dbReference type="EMBL" id="SDT12137.1"/>
    </source>
</evidence>
<dbReference type="SUPFAM" id="SSF47240">
    <property type="entry name" value="Ferritin-like"/>
    <property type="match status" value="1"/>
</dbReference>
<dbReference type="InterPro" id="IPR012347">
    <property type="entry name" value="Ferritin-like"/>
</dbReference>